<feature type="transmembrane region" description="Helical" evidence="1">
    <location>
        <begin position="271"/>
        <end position="293"/>
    </location>
</feature>
<dbReference type="PANTHER" id="PTHR43471">
    <property type="entry name" value="ABC TRANSPORTER PERMEASE"/>
    <property type="match status" value="1"/>
</dbReference>
<feature type="transmembrane region" description="Helical" evidence="1">
    <location>
        <begin position="35"/>
        <end position="56"/>
    </location>
</feature>
<sequence length="308" mass="34374">MSQIQAGGGLRHWRSKLINPVLDKEFRLRMRTSRAMWALFFYLFVIGAMTFGFIYIMTVMPSGSSNSFDPSQSRLMFYFICVVQLGLVAFMAPGLTAGVISGEREKQTLNLLLTTQQSSTTIILSKLFSSLSFMLLLVISTLPVYSVVFLYGGISPKQLLLVFLFFTFVMVVLGSLGILFSTLFKRTMVSVIVTYGATLFIFAGTGFLYLLMSQVMEMTQRNSGTGYNPADYGWIGHIAAWNPVAAMFSIFDDSITEQVFMTRGGSTPPPIALWQEFLLFYSAVAIIAIVMAIRYIRPRYKRSGNGKG</sequence>
<evidence type="ECO:0000313" key="2">
    <source>
        <dbReference type="EMBL" id="MBW7473203.1"/>
    </source>
</evidence>
<proteinExistence type="predicted"/>
<evidence type="ECO:0000256" key="1">
    <source>
        <dbReference type="SAM" id="Phobius"/>
    </source>
</evidence>
<reference evidence="2 3" key="1">
    <citation type="submission" date="2021-07" db="EMBL/GenBank/DDBJ databases">
        <title>Paenibacillus radiodurans sp. nov., isolated from the southeastern edge of Tengger Desert.</title>
        <authorList>
            <person name="Zhang G."/>
        </authorList>
    </citation>
    <scope>NUCLEOTIDE SEQUENCE [LARGE SCALE GENOMIC DNA]</scope>
    <source>
        <strain evidence="2 3">DT7-4</strain>
    </source>
</reference>
<feature type="transmembrane region" description="Helical" evidence="1">
    <location>
        <begin position="192"/>
        <end position="211"/>
    </location>
</feature>
<organism evidence="2 3">
    <name type="scientific">Paenibacillus oenotherae</name>
    <dbReference type="NCBI Taxonomy" id="1435645"/>
    <lineage>
        <taxon>Bacteria</taxon>
        <taxon>Bacillati</taxon>
        <taxon>Bacillota</taxon>
        <taxon>Bacilli</taxon>
        <taxon>Bacillales</taxon>
        <taxon>Paenibacillaceae</taxon>
        <taxon>Paenibacillus</taxon>
    </lineage>
</organism>
<gene>
    <name evidence="2" type="ORF">K0T92_00435</name>
</gene>
<feature type="transmembrane region" description="Helical" evidence="1">
    <location>
        <begin position="76"/>
        <end position="97"/>
    </location>
</feature>
<dbReference type="RefSeq" id="WP_219870454.1">
    <property type="nucleotide sequence ID" value="NZ_JAHZIJ010000001.1"/>
</dbReference>
<keyword evidence="1" id="KW-1133">Transmembrane helix</keyword>
<comment type="caution">
    <text evidence="2">The sequence shown here is derived from an EMBL/GenBank/DDBJ whole genome shotgun (WGS) entry which is preliminary data.</text>
</comment>
<dbReference type="Proteomes" id="UP000812277">
    <property type="component" value="Unassembled WGS sequence"/>
</dbReference>
<feature type="transmembrane region" description="Helical" evidence="1">
    <location>
        <begin position="159"/>
        <end position="180"/>
    </location>
</feature>
<dbReference type="EMBL" id="JAHZIJ010000001">
    <property type="protein sequence ID" value="MBW7473203.1"/>
    <property type="molecule type" value="Genomic_DNA"/>
</dbReference>
<name>A0ABS7D062_9BACL</name>
<evidence type="ECO:0000313" key="3">
    <source>
        <dbReference type="Proteomes" id="UP000812277"/>
    </source>
</evidence>
<feature type="transmembrane region" description="Helical" evidence="1">
    <location>
        <begin position="134"/>
        <end position="152"/>
    </location>
</feature>
<keyword evidence="3" id="KW-1185">Reference proteome</keyword>
<dbReference type="Pfam" id="PF12679">
    <property type="entry name" value="ABC2_membrane_2"/>
    <property type="match status" value="1"/>
</dbReference>
<keyword evidence="1" id="KW-0472">Membrane</keyword>
<accession>A0ABS7D062</accession>
<protein>
    <submittedName>
        <fullName evidence="2">ABC transporter permease</fullName>
    </submittedName>
</protein>
<keyword evidence="1" id="KW-0812">Transmembrane</keyword>